<reference evidence="3 4" key="1">
    <citation type="submission" date="2018-03" db="EMBL/GenBank/DDBJ databases">
        <title>Genomic Encyclopedia of Archaeal and Bacterial Type Strains, Phase II (KMG-II): from individual species to whole genera.</title>
        <authorList>
            <person name="Goeker M."/>
        </authorList>
    </citation>
    <scope>NUCLEOTIDE SEQUENCE [LARGE SCALE GENOMIC DNA]</scope>
    <source>
        <strain evidence="3 4">DSM 45312</strain>
    </source>
</reference>
<dbReference type="OrthoDB" id="482456at2"/>
<name>A0A2P8DLU8_9ACTN</name>
<dbReference type="SUPFAM" id="SSF53800">
    <property type="entry name" value="Chelatase"/>
    <property type="match status" value="1"/>
</dbReference>
<sequence length="252" mass="25712">MSGHGAPVPLVAVAHGSRDERSAQAVEALFARVRRLRPDVDVRVAYLDHVSPSPAAALADLAGRGAGEVVVLPALLTAAFHSKTDLPAALAQVRADYPWLKVRYGDTLGPHPLLLDAVERRLAQAGAAAAPDTGLVLVSAGSSDPEANGVIASMADALAARAPWHSVVPAYASAAAPAPGRAVAALRDRGAARVAVAGYLLAPGFFADRVADQAFAEGAAAVSAPLGDAPELARVALQRYEEALRTAPVTVP</sequence>
<accession>A0A2P8DLU8</accession>
<dbReference type="EMBL" id="PYGA01000006">
    <property type="protein sequence ID" value="PSK98175.1"/>
    <property type="molecule type" value="Genomic_DNA"/>
</dbReference>
<keyword evidence="4" id="KW-1185">Reference proteome</keyword>
<dbReference type="Pfam" id="PF01903">
    <property type="entry name" value="CbiX"/>
    <property type="match status" value="2"/>
</dbReference>
<comment type="caution">
    <text evidence="3">The sequence shown here is derived from an EMBL/GenBank/DDBJ whole genome shotgun (WGS) entry which is preliminary data.</text>
</comment>
<dbReference type="InterPro" id="IPR050963">
    <property type="entry name" value="Sirohydro_Cobaltochel/CbiX"/>
</dbReference>
<dbReference type="GO" id="GO:0016829">
    <property type="term" value="F:lyase activity"/>
    <property type="evidence" value="ECO:0007669"/>
    <property type="project" value="UniProtKB-KW"/>
</dbReference>
<evidence type="ECO:0000313" key="3">
    <source>
        <dbReference type="EMBL" id="PSK98175.1"/>
    </source>
</evidence>
<evidence type="ECO:0000256" key="2">
    <source>
        <dbReference type="ARBA" id="ARBA00023239"/>
    </source>
</evidence>
<keyword evidence="2" id="KW-0456">Lyase</keyword>
<protein>
    <submittedName>
        <fullName evidence="3">Sirohydrochlorin ferrochelatase</fullName>
    </submittedName>
</protein>
<dbReference type="PANTHER" id="PTHR33542:SF5">
    <property type="entry name" value="FERROCHELATASE CHE1"/>
    <property type="match status" value="1"/>
</dbReference>
<dbReference type="InterPro" id="IPR002762">
    <property type="entry name" value="CbiX-like"/>
</dbReference>
<gene>
    <name evidence="3" type="ORF">CLV63_106223</name>
</gene>
<keyword evidence="1" id="KW-0479">Metal-binding</keyword>
<evidence type="ECO:0000256" key="1">
    <source>
        <dbReference type="ARBA" id="ARBA00022723"/>
    </source>
</evidence>
<dbReference type="AlphaFoldDB" id="A0A2P8DLU8"/>
<dbReference type="GO" id="GO:0046872">
    <property type="term" value="F:metal ion binding"/>
    <property type="evidence" value="ECO:0007669"/>
    <property type="project" value="UniProtKB-KW"/>
</dbReference>
<organism evidence="3 4">
    <name type="scientific">Murinocardiopsis flavida</name>
    <dbReference type="NCBI Taxonomy" id="645275"/>
    <lineage>
        <taxon>Bacteria</taxon>
        <taxon>Bacillati</taxon>
        <taxon>Actinomycetota</taxon>
        <taxon>Actinomycetes</taxon>
        <taxon>Streptosporangiales</taxon>
        <taxon>Nocardiopsidaceae</taxon>
        <taxon>Murinocardiopsis</taxon>
    </lineage>
</organism>
<dbReference type="PANTHER" id="PTHR33542">
    <property type="entry name" value="SIROHYDROCHLORIN FERROCHELATASE, CHLOROPLASTIC"/>
    <property type="match status" value="1"/>
</dbReference>
<dbReference type="Gene3D" id="3.40.50.1400">
    <property type="match status" value="2"/>
</dbReference>
<dbReference type="CDD" id="cd03416">
    <property type="entry name" value="CbiX_SirB_N"/>
    <property type="match status" value="1"/>
</dbReference>
<dbReference type="Proteomes" id="UP000240542">
    <property type="component" value="Unassembled WGS sequence"/>
</dbReference>
<evidence type="ECO:0000313" key="4">
    <source>
        <dbReference type="Proteomes" id="UP000240542"/>
    </source>
</evidence>
<proteinExistence type="predicted"/>